<protein>
    <submittedName>
        <fullName evidence="7">Uncharacterized protein</fullName>
    </submittedName>
</protein>
<evidence type="ECO:0000256" key="1">
    <source>
        <dbReference type="ARBA" id="ARBA00004141"/>
    </source>
</evidence>
<comment type="caution">
    <text evidence="7">The sequence shown here is derived from an EMBL/GenBank/DDBJ whole genome shotgun (WGS) entry which is preliminary data.</text>
</comment>
<comment type="subcellular location">
    <subcellularLocation>
        <location evidence="1">Membrane</location>
        <topology evidence="1">Multi-pass membrane protein</topology>
    </subcellularLocation>
</comment>
<comment type="similarity">
    <text evidence="2">Belongs to the UPF0220 family.</text>
</comment>
<dbReference type="OrthoDB" id="268928at2759"/>
<name>A0A1C7NIP9_9FUNG</name>
<keyword evidence="5 6" id="KW-0472">Membrane</keyword>
<reference evidence="7 8" key="1">
    <citation type="submission" date="2016-03" db="EMBL/GenBank/DDBJ databases">
        <title>Choanephora cucurbitarum.</title>
        <authorList>
            <person name="Min B."/>
            <person name="Park H."/>
            <person name="Park J.-H."/>
            <person name="Shin H.-D."/>
            <person name="Choi I.-G."/>
        </authorList>
    </citation>
    <scope>NUCLEOTIDE SEQUENCE [LARGE SCALE GENOMIC DNA]</scope>
    <source>
        <strain evidence="7 8">KUS-F28377</strain>
    </source>
</reference>
<proteinExistence type="inferred from homology"/>
<feature type="transmembrane region" description="Helical" evidence="6">
    <location>
        <begin position="100"/>
        <end position="126"/>
    </location>
</feature>
<keyword evidence="3 6" id="KW-0812">Transmembrane</keyword>
<evidence type="ECO:0000313" key="8">
    <source>
        <dbReference type="Proteomes" id="UP000093000"/>
    </source>
</evidence>
<keyword evidence="8" id="KW-1185">Reference proteome</keyword>
<evidence type="ECO:0000256" key="6">
    <source>
        <dbReference type="SAM" id="Phobius"/>
    </source>
</evidence>
<dbReference type="EMBL" id="LUGH01000154">
    <property type="protein sequence ID" value="OBZ88416.1"/>
    <property type="molecule type" value="Genomic_DNA"/>
</dbReference>
<dbReference type="FunCoup" id="A0A1C7NIP9">
    <property type="interactions" value="86"/>
</dbReference>
<evidence type="ECO:0000313" key="7">
    <source>
        <dbReference type="EMBL" id="OBZ88416.1"/>
    </source>
</evidence>
<dbReference type="Proteomes" id="UP000093000">
    <property type="component" value="Unassembled WGS sequence"/>
</dbReference>
<sequence length="169" mass="19247">MNYDSDRSNVFICSRLFCCLSLNRQFGVYLAGMLFALGWWIFIDGLSVLWSLPDRQVVPGIEDWVPGIITTLGLIIVNLIDKEALRGNYYDDEFVWRARLFLFLGFAMMAGGFSGSVAVLVTKYIYHEGLDLYNQYLGIAETVQCFMIMLSTGVLWLAQNANQSSYYQL</sequence>
<keyword evidence="4 6" id="KW-1133">Transmembrane helix</keyword>
<gene>
    <name evidence="7" type="ORF">A0J61_03539</name>
</gene>
<dbReference type="InParanoid" id="A0A1C7NIP9"/>
<evidence type="ECO:0000256" key="3">
    <source>
        <dbReference type="ARBA" id="ARBA00022692"/>
    </source>
</evidence>
<dbReference type="Pfam" id="PF05255">
    <property type="entry name" value="UPF0220"/>
    <property type="match status" value="1"/>
</dbReference>
<accession>A0A1C7NIP9</accession>
<feature type="transmembrane region" description="Helical" evidence="6">
    <location>
        <begin position="64"/>
        <end position="80"/>
    </location>
</feature>
<dbReference type="GO" id="GO:0016020">
    <property type="term" value="C:membrane"/>
    <property type="evidence" value="ECO:0007669"/>
    <property type="project" value="UniProtKB-SubCell"/>
</dbReference>
<evidence type="ECO:0000256" key="5">
    <source>
        <dbReference type="ARBA" id="ARBA00023136"/>
    </source>
</evidence>
<feature type="transmembrane region" description="Helical" evidence="6">
    <location>
        <begin position="26"/>
        <end position="52"/>
    </location>
</feature>
<evidence type="ECO:0000256" key="4">
    <source>
        <dbReference type="ARBA" id="ARBA00022989"/>
    </source>
</evidence>
<dbReference type="AlphaFoldDB" id="A0A1C7NIP9"/>
<dbReference type="InterPro" id="IPR007919">
    <property type="entry name" value="UPF0220"/>
</dbReference>
<evidence type="ECO:0000256" key="2">
    <source>
        <dbReference type="ARBA" id="ARBA00005335"/>
    </source>
</evidence>
<dbReference type="PANTHER" id="PTHR13180">
    <property type="entry name" value="SMALL MEMBRANE PROTEIN-RELATED"/>
    <property type="match status" value="1"/>
</dbReference>
<feature type="transmembrane region" description="Helical" evidence="6">
    <location>
        <begin position="138"/>
        <end position="158"/>
    </location>
</feature>
<organism evidence="7 8">
    <name type="scientific">Choanephora cucurbitarum</name>
    <dbReference type="NCBI Taxonomy" id="101091"/>
    <lineage>
        <taxon>Eukaryota</taxon>
        <taxon>Fungi</taxon>
        <taxon>Fungi incertae sedis</taxon>
        <taxon>Mucoromycota</taxon>
        <taxon>Mucoromycotina</taxon>
        <taxon>Mucoromycetes</taxon>
        <taxon>Mucorales</taxon>
        <taxon>Mucorineae</taxon>
        <taxon>Choanephoraceae</taxon>
        <taxon>Choanephoroideae</taxon>
        <taxon>Choanephora</taxon>
    </lineage>
</organism>